<proteinExistence type="predicted"/>
<evidence type="ECO:0000256" key="1">
    <source>
        <dbReference type="SAM" id="Phobius"/>
    </source>
</evidence>
<dbReference type="InterPro" id="IPR025110">
    <property type="entry name" value="AMP-bd_C"/>
</dbReference>
<name>A0ABD3R8N0_9STRA</name>
<dbReference type="PANTHER" id="PTHR43201">
    <property type="entry name" value="ACYL-COA SYNTHETASE"/>
    <property type="match status" value="1"/>
</dbReference>
<accession>A0ABD3R8N0</accession>
<dbReference type="Proteomes" id="UP001530377">
    <property type="component" value="Unassembled WGS sequence"/>
</dbReference>
<evidence type="ECO:0000259" key="3">
    <source>
        <dbReference type="Pfam" id="PF13193"/>
    </source>
</evidence>
<dbReference type="InterPro" id="IPR042099">
    <property type="entry name" value="ANL_N_sf"/>
</dbReference>
<dbReference type="Pfam" id="PF13193">
    <property type="entry name" value="AMP-binding_C"/>
    <property type="match status" value="1"/>
</dbReference>
<dbReference type="PANTHER" id="PTHR43201:SF10">
    <property type="entry name" value="CARRIER DOMAIN-CONTAINING PROTEIN"/>
    <property type="match status" value="1"/>
</dbReference>
<organism evidence="4 5">
    <name type="scientific">Cyclostephanos tholiformis</name>
    <dbReference type="NCBI Taxonomy" id="382380"/>
    <lineage>
        <taxon>Eukaryota</taxon>
        <taxon>Sar</taxon>
        <taxon>Stramenopiles</taxon>
        <taxon>Ochrophyta</taxon>
        <taxon>Bacillariophyta</taxon>
        <taxon>Coscinodiscophyceae</taxon>
        <taxon>Thalassiosirophycidae</taxon>
        <taxon>Stephanodiscales</taxon>
        <taxon>Stephanodiscaceae</taxon>
        <taxon>Cyclostephanos</taxon>
    </lineage>
</organism>
<feature type="transmembrane region" description="Helical" evidence="1">
    <location>
        <begin position="988"/>
        <end position="1009"/>
    </location>
</feature>
<feature type="domain" description="AMP-binding enzyme C-terminal" evidence="3">
    <location>
        <begin position="591"/>
        <end position="675"/>
    </location>
</feature>
<comment type="caution">
    <text evidence="4">The sequence shown here is derived from an EMBL/GenBank/DDBJ whole genome shotgun (WGS) entry which is preliminary data.</text>
</comment>
<dbReference type="InterPro" id="IPR045851">
    <property type="entry name" value="AMP-bd_C_sf"/>
</dbReference>
<evidence type="ECO:0000259" key="2">
    <source>
        <dbReference type="Pfam" id="PF00501"/>
    </source>
</evidence>
<dbReference type="InterPro" id="IPR000873">
    <property type="entry name" value="AMP-dep_synth/lig_dom"/>
</dbReference>
<feature type="domain" description="AMP-dependent synthetase/ligase" evidence="2">
    <location>
        <begin position="136"/>
        <end position="524"/>
    </location>
</feature>
<evidence type="ECO:0000313" key="4">
    <source>
        <dbReference type="EMBL" id="KAL3809132.1"/>
    </source>
</evidence>
<dbReference type="AlphaFoldDB" id="A0ABD3R8N0"/>
<feature type="transmembrane region" description="Helical" evidence="1">
    <location>
        <begin position="892"/>
        <end position="913"/>
    </location>
</feature>
<dbReference type="EMBL" id="JALLPB020000438">
    <property type="protein sequence ID" value="KAL3809132.1"/>
    <property type="molecule type" value="Genomic_DNA"/>
</dbReference>
<protein>
    <submittedName>
        <fullName evidence="4">Uncharacterized protein</fullName>
    </submittedName>
</protein>
<dbReference type="Gene3D" id="3.30.300.30">
    <property type="match status" value="1"/>
</dbReference>
<reference evidence="4 5" key="1">
    <citation type="submission" date="2024-10" db="EMBL/GenBank/DDBJ databases">
        <title>Updated reference genomes for cyclostephanoid diatoms.</title>
        <authorList>
            <person name="Roberts W.R."/>
            <person name="Alverson A.J."/>
        </authorList>
    </citation>
    <scope>NUCLEOTIDE SEQUENCE [LARGE SCALE GENOMIC DNA]</scope>
    <source>
        <strain evidence="4 5">AJA228-03</strain>
    </source>
</reference>
<feature type="transmembrane region" description="Helical" evidence="1">
    <location>
        <begin position="860"/>
        <end position="880"/>
    </location>
</feature>
<gene>
    <name evidence="4" type="ORF">ACHAXA_005517</name>
</gene>
<dbReference type="Gene3D" id="3.40.50.12780">
    <property type="entry name" value="N-terminal domain of ligase-like"/>
    <property type="match status" value="1"/>
</dbReference>
<keyword evidence="1" id="KW-1133">Transmembrane helix</keyword>
<dbReference type="Pfam" id="PF00501">
    <property type="entry name" value="AMP-binding"/>
    <property type="match status" value="1"/>
</dbReference>
<evidence type="ECO:0000313" key="5">
    <source>
        <dbReference type="Proteomes" id="UP001530377"/>
    </source>
</evidence>
<feature type="transmembrane region" description="Helical" evidence="1">
    <location>
        <begin position="778"/>
        <end position="796"/>
    </location>
</feature>
<sequence>MSAMRGLDSFACSDLFSRVGGIDVTSLHLIGIKDPLKTQSEHIACWFLGGKVMYHPKGHVVSRETYSDIGLVRAIYDISHGLDDSAAVPLLQDYHEINPITSIAVHPYVQVSCARLKDDLLPSGKHGATIINCLEAQPKDKTFLFDARNTKGISTTYGQVLDFIIGGRGDLRRIGVKAGEVVAYGAPPGGGAAAALAFLSIGAQTTAAPLAPGMTEPEVLDALDQFHAKHLILFEGLEAPGVRDAFTKVAASGQAILHYAKIIGPGMPGQFEFTSEQDPFFLSLPRVSNPENGCCLLLRTSGTTARPKGVPLDQRSLVNNGAIIAASLQLQDTDICYSVMPLFHIGGISASIICTLVSGGSVCCDGEPFDPSLMLDALAVSRPQPTWYSSVPTIHNATVAYMRDRAADDPRFAGYGIINGVWRTGHSLRMIRSGAAALLIPDAEALSEAYGDLPIYPTYSMSEQMPIAQPPAGKENTMADKPGSVGVPVATSLAIVSRSHLRPQPWGVEGEIAIAGDTVMRHYLENADADANSFFFLTSAGNSINKSSNHSDCRYFLTGDVGVLDREGYLYLKGRAKELIKKGGEQVSPYEVEEILLDHPWVQLVVCFSVPSKVYGEEVGCAVVLHNDAPIDISDSVVTKSLRKWMKDKKFSPVKWPTKWWIGPEEDLPKTNSKKYIRVGLADKLGFGEEVVSNAPKNVMNAKVDWDVITGFRFILACYVMFMHIGSSESWGHFSNLRSWPWHNHCFFILGGFSLASPMNPVIKKKFTYFLARVGNMYPMYIIAVILGLANLLVVCRPSTFDTNFHWDSQPDDSTRGFFCEGTPAFKSSYWGSLILTITTHVFGLAAVTPIWTMHWWMGYYLWFSSVHYQCLAFFPPMYNYLYINTRKNLPLLLKFMLGIQVLNVLILTPGWFSLRQGPSYNHYDEYTGERNEPSEYNNAHGSNPMGSNGVILSFYLFAPFWVVYFVMGGLLAFIYDAYKPAERHNAIIWGYVADACTIVQIALSLAIICQPMAKDKHAERWFRPDEADFIGDSGAVSRLWDEICARIMAPLTTLWIFALSTGEGRTASILRNDFLVKTLGPNAYNCYLFHQFIGQWYMAATRHGHFWNWWQFRKDFYWFSPQPCPVEWYEYFYLVLLIAGFSSCMEKSILPIVKDIVNQLVECFLKRKAEEVEIDVAKRMCMVIEKMTGIEPEMDSTMDEIGLASVGIPVIVGMINAAFTTKENPISITSADVVACKTIGDVVIAVEKAMKIMEQVV</sequence>
<feature type="transmembrane region" description="Helical" evidence="1">
    <location>
        <begin position="834"/>
        <end position="854"/>
    </location>
</feature>
<dbReference type="SUPFAM" id="SSF56801">
    <property type="entry name" value="Acetyl-CoA synthetase-like"/>
    <property type="match status" value="1"/>
</dbReference>
<feature type="transmembrane region" description="Helical" evidence="1">
    <location>
        <begin position="953"/>
        <end position="976"/>
    </location>
</feature>
<keyword evidence="1" id="KW-0472">Membrane</keyword>
<keyword evidence="1" id="KW-0812">Transmembrane</keyword>
<keyword evidence="5" id="KW-1185">Reference proteome</keyword>